<dbReference type="PANTHER" id="PTHR10704">
    <property type="entry name" value="CARBOHYDRATE SULFOTRANSFERASE"/>
    <property type="match status" value="1"/>
</dbReference>
<dbReference type="OMA" id="YHVQSAL"/>
<dbReference type="EMBL" id="KB300307">
    <property type="protein sequence ID" value="ELU06888.1"/>
    <property type="molecule type" value="Genomic_DNA"/>
</dbReference>
<feature type="transmembrane region" description="Helical" evidence="1">
    <location>
        <begin position="12"/>
        <end position="35"/>
    </location>
</feature>
<name>R7ULB1_CAPTE</name>
<dbReference type="AlphaFoldDB" id="R7ULB1"/>
<dbReference type="EnsemblMetazoa" id="CapteT218321">
    <property type="protein sequence ID" value="CapteP218321"/>
    <property type="gene ID" value="CapteG218321"/>
</dbReference>
<reference evidence="4" key="1">
    <citation type="submission" date="2012-12" db="EMBL/GenBank/DDBJ databases">
        <authorList>
            <person name="Hellsten U."/>
            <person name="Grimwood J."/>
            <person name="Chapman J.A."/>
            <person name="Shapiro H."/>
            <person name="Aerts A."/>
            <person name="Otillar R.P."/>
            <person name="Terry A.Y."/>
            <person name="Boore J.L."/>
            <person name="Simakov O."/>
            <person name="Marletaz F."/>
            <person name="Cho S.-J."/>
            <person name="Edsinger-Gonzales E."/>
            <person name="Havlak P."/>
            <person name="Kuo D.-H."/>
            <person name="Larsson T."/>
            <person name="Lv J."/>
            <person name="Arendt D."/>
            <person name="Savage R."/>
            <person name="Osoegawa K."/>
            <person name="de Jong P."/>
            <person name="Lindberg D.R."/>
            <person name="Seaver E.C."/>
            <person name="Weisblat D.A."/>
            <person name="Putnam N.H."/>
            <person name="Grigoriev I.V."/>
            <person name="Rokhsar D.S."/>
        </authorList>
    </citation>
    <scope>NUCLEOTIDE SEQUENCE</scope>
    <source>
        <strain evidence="4">I ESC-2004</strain>
    </source>
</reference>
<dbReference type="SUPFAM" id="SSF52540">
    <property type="entry name" value="P-loop containing nucleoside triphosphate hydrolases"/>
    <property type="match status" value="1"/>
</dbReference>
<evidence type="ECO:0000313" key="3">
    <source>
        <dbReference type="EnsemblMetazoa" id="CapteP218321"/>
    </source>
</evidence>
<dbReference type="GO" id="GO:0006790">
    <property type="term" value="P:sulfur compound metabolic process"/>
    <property type="evidence" value="ECO:0007669"/>
    <property type="project" value="TreeGrafter"/>
</dbReference>
<dbReference type="GO" id="GO:0001517">
    <property type="term" value="F:N-acetylglucosamine 6-O-sulfotransferase activity"/>
    <property type="evidence" value="ECO:0007669"/>
    <property type="project" value="TreeGrafter"/>
</dbReference>
<evidence type="ECO:0000313" key="4">
    <source>
        <dbReference type="Proteomes" id="UP000014760"/>
    </source>
</evidence>
<protein>
    <submittedName>
        <fullName evidence="2 3">Uncharacterized protein</fullName>
    </submittedName>
</protein>
<gene>
    <name evidence="2" type="ORF">CAPTEDRAFT_218321</name>
</gene>
<evidence type="ECO:0000256" key="1">
    <source>
        <dbReference type="SAM" id="Phobius"/>
    </source>
</evidence>
<keyword evidence="1" id="KW-0472">Membrane</keyword>
<reference evidence="2 4" key="2">
    <citation type="journal article" date="2013" name="Nature">
        <title>Insights into bilaterian evolution from three spiralian genomes.</title>
        <authorList>
            <person name="Simakov O."/>
            <person name="Marletaz F."/>
            <person name="Cho S.J."/>
            <person name="Edsinger-Gonzales E."/>
            <person name="Havlak P."/>
            <person name="Hellsten U."/>
            <person name="Kuo D.H."/>
            <person name="Larsson T."/>
            <person name="Lv J."/>
            <person name="Arendt D."/>
            <person name="Savage R."/>
            <person name="Osoegawa K."/>
            <person name="de Jong P."/>
            <person name="Grimwood J."/>
            <person name="Chapman J.A."/>
            <person name="Shapiro H."/>
            <person name="Aerts A."/>
            <person name="Otillar R.P."/>
            <person name="Terry A.Y."/>
            <person name="Boore J.L."/>
            <person name="Grigoriev I.V."/>
            <person name="Lindberg D.R."/>
            <person name="Seaver E.C."/>
            <person name="Weisblat D.A."/>
            <person name="Putnam N.H."/>
            <person name="Rokhsar D.S."/>
        </authorList>
    </citation>
    <scope>NUCLEOTIDE SEQUENCE</scope>
    <source>
        <strain evidence="2 4">I ESC-2004</strain>
    </source>
</reference>
<accession>R7ULB1</accession>
<keyword evidence="1" id="KW-0812">Transmembrane</keyword>
<organism evidence="2">
    <name type="scientific">Capitella teleta</name>
    <name type="common">Polychaete worm</name>
    <dbReference type="NCBI Taxonomy" id="283909"/>
    <lineage>
        <taxon>Eukaryota</taxon>
        <taxon>Metazoa</taxon>
        <taxon>Spiralia</taxon>
        <taxon>Lophotrochozoa</taxon>
        <taxon>Annelida</taxon>
        <taxon>Polychaeta</taxon>
        <taxon>Sedentaria</taxon>
        <taxon>Scolecida</taxon>
        <taxon>Capitellidae</taxon>
        <taxon>Capitella</taxon>
    </lineage>
</organism>
<dbReference type="EMBL" id="AMQN01007257">
    <property type="status" value="NOT_ANNOTATED_CDS"/>
    <property type="molecule type" value="Genomic_DNA"/>
</dbReference>
<keyword evidence="1" id="KW-1133">Transmembrane helix</keyword>
<dbReference type="Pfam" id="PF13469">
    <property type="entry name" value="Sulfotransfer_3"/>
    <property type="match status" value="1"/>
</dbReference>
<dbReference type="GO" id="GO:0006044">
    <property type="term" value="P:N-acetylglucosamine metabolic process"/>
    <property type="evidence" value="ECO:0007669"/>
    <property type="project" value="TreeGrafter"/>
</dbReference>
<dbReference type="InterPro" id="IPR027417">
    <property type="entry name" value="P-loop_NTPase"/>
</dbReference>
<dbReference type="InterPro" id="IPR051135">
    <property type="entry name" value="Gal/GlcNAc/GalNAc_ST"/>
</dbReference>
<proteinExistence type="predicted"/>
<dbReference type="Gene3D" id="3.40.50.300">
    <property type="entry name" value="P-loop containing nucleotide triphosphate hydrolases"/>
    <property type="match status" value="1"/>
</dbReference>
<sequence length="451" mass="51326">MAAFLYKKLWIINLILLTGTIVTTLGLYFCAWGNWAKFRDLRACRGDDAVIKCAWDVMVRSSSISTERQAKREHSTQVLVFTYMRAGSSLFGETFNQNNDASYWFEPLNGLYSALYGHRPGWHPLDILLKSCGKPRDLPDFESSAILDHLSNILRCNVSALHQHVQVPYSATRIVSKKNKAFSDCLKKASRDHVVSDPKRSFYTETYKCLDHVIAVCSSEFRDNFDRHNACHKNITAAQSNASEMVPPVFRAYDECLRELAENTAHCRSLLNETCETSSLVAVKVIRLHASLVSEVMQLNPRLKVIHFLRDPRGIVLSRYSAGLLSRVAGNEVIPEAKFLCERMQYDIEVFQHLNETFPGRIMALRYEDLVQAPVLMTKKVYAFLGRKAPLDVLDWFKNSMSGMMNTGVFGTQRMDSKQTAFHWREILREPSSSTIDYLCAKVISHLAKST</sequence>
<dbReference type="HOGENOM" id="CLU_028381_2_2_1"/>
<keyword evidence="4" id="KW-1185">Reference proteome</keyword>
<dbReference type="OrthoDB" id="6410525at2759"/>
<evidence type="ECO:0000313" key="2">
    <source>
        <dbReference type="EMBL" id="ELU06888.1"/>
    </source>
</evidence>
<reference evidence="3" key="3">
    <citation type="submission" date="2015-06" db="UniProtKB">
        <authorList>
            <consortium name="EnsemblMetazoa"/>
        </authorList>
    </citation>
    <scope>IDENTIFICATION</scope>
</reference>
<dbReference type="PANTHER" id="PTHR10704:SF44">
    <property type="entry name" value="LD35051P-RELATED"/>
    <property type="match status" value="1"/>
</dbReference>
<dbReference type="Proteomes" id="UP000014760">
    <property type="component" value="Unassembled WGS sequence"/>
</dbReference>